<comment type="caution">
    <text evidence="1">The sequence shown here is derived from an EMBL/GenBank/DDBJ whole genome shotgun (WGS) entry which is preliminary data.</text>
</comment>
<dbReference type="RefSeq" id="WP_114403325.1">
    <property type="nucleotide sequence ID" value="NZ_QPGB01000005.1"/>
</dbReference>
<dbReference type="GO" id="GO:0016787">
    <property type="term" value="F:hydrolase activity"/>
    <property type="evidence" value="ECO:0007669"/>
    <property type="project" value="UniProtKB-KW"/>
</dbReference>
<sequence length="198" mass="22042">MLLYLHGFRSSPRSLKAQQTLAAMQARGYGEQILIPNLPASPRAAIASVEALIRPTLRETELAFIGSSLGGFYATWLAEKYGGRAVLLNPAISPWLDLQAHLGRQTIYFSDEEMTFLPQYLDELQALDTPTPTWPERYWLLACTGDEVLDWREMVAKYAEAPQTIIQGGEHALSAYPDYVGAVLDFCGYPAPYREATP</sequence>
<reference evidence="1 2" key="1">
    <citation type="journal article" date="2018" name="Int. J. Syst. Evol. Microbiol.">
        <title>Parvibium lacunae gen. nov., sp. nov., a new member of the family Alcaligenaceae isolated from a freshwater pond.</title>
        <authorList>
            <person name="Chen W.M."/>
            <person name="Xie P.B."/>
            <person name="Hsu M.Y."/>
            <person name="Sheu S.Y."/>
        </authorList>
    </citation>
    <scope>NUCLEOTIDE SEQUENCE [LARGE SCALE GENOMIC DNA]</scope>
    <source>
        <strain evidence="1 2">KMB9</strain>
    </source>
</reference>
<evidence type="ECO:0000313" key="2">
    <source>
        <dbReference type="Proteomes" id="UP000252357"/>
    </source>
</evidence>
<dbReference type="Pfam" id="PF05728">
    <property type="entry name" value="UPF0227"/>
    <property type="match status" value="1"/>
</dbReference>
<name>A0A368KZY2_9BURK</name>
<dbReference type="OrthoDB" id="9814831at2"/>
<dbReference type="EMBL" id="QPGB01000005">
    <property type="protein sequence ID" value="RCS56722.1"/>
    <property type="molecule type" value="Genomic_DNA"/>
</dbReference>
<dbReference type="Proteomes" id="UP000252357">
    <property type="component" value="Unassembled WGS sequence"/>
</dbReference>
<keyword evidence="1" id="KW-0378">Hydrolase</keyword>
<gene>
    <name evidence="1" type="ORF">DU000_10245</name>
</gene>
<accession>A0A368KZY2</accession>
<proteinExistence type="predicted"/>
<dbReference type="PANTHER" id="PTHR35602:SF3">
    <property type="entry name" value="ESTERASE YQIA"/>
    <property type="match status" value="1"/>
</dbReference>
<organism evidence="1 2">
    <name type="scientific">Parvibium lacunae</name>
    <dbReference type="NCBI Taxonomy" id="1888893"/>
    <lineage>
        <taxon>Bacteria</taxon>
        <taxon>Pseudomonadati</taxon>
        <taxon>Pseudomonadota</taxon>
        <taxon>Betaproteobacteria</taxon>
        <taxon>Burkholderiales</taxon>
        <taxon>Alcaligenaceae</taxon>
        <taxon>Parvibium</taxon>
    </lineage>
</organism>
<dbReference type="AlphaFoldDB" id="A0A368KZY2"/>
<protein>
    <submittedName>
        <fullName evidence="1">Alpha/beta fold hydrolase</fullName>
    </submittedName>
</protein>
<evidence type="ECO:0000313" key="1">
    <source>
        <dbReference type="EMBL" id="RCS56722.1"/>
    </source>
</evidence>
<dbReference type="SUPFAM" id="SSF53474">
    <property type="entry name" value="alpha/beta-Hydrolases"/>
    <property type="match status" value="1"/>
</dbReference>
<dbReference type="Gene3D" id="3.40.50.1820">
    <property type="entry name" value="alpha/beta hydrolase"/>
    <property type="match status" value="1"/>
</dbReference>
<dbReference type="PANTHER" id="PTHR35602">
    <property type="entry name" value="ESTERASE YQIA-RELATED"/>
    <property type="match status" value="1"/>
</dbReference>
<keyword evidence="2" id="KW-1185">Reference proteome</keyword>
<dbReference type="InterPro" id="IPR029058">
    <property type="entry name" value="AB_hydrolase_fold"/>
</dbReference>
<dbReference type="InterPro" id="IPR008886">
    <property type="entry name" value="UPF0227/Esterase_YqiA"/>
</dbReference>